<dbReference type="Gene3D" id="3.40.50.1820">
    <property type="entry name" value="alpha/beta hydrolase"/>
    <property type="match status" value="1"/>
</dbReference>
<evidence type="ECO:0000256" key="1">
    <source>
        <dbReference type="ARBA" id="ARBA00007169"/>
    </source>
</evidence>
<reference evidence="3 4" key="1">
    <citation type="submission" date="2020-03" db="EMBL/GenBank/DDBJ databases">
        <title>Whole genome shotgun sequence of Phytohabitans rumicis NBRC 108638.</title>
        <authorList>
            <person name="Komaki H."/>
            <person name="Tamura T."/>
        </authorList>
    </citation>
    <scope>NUCLEOTIDE SEQUENCE [LARGE SCALE GENOMIC DNA]</scope>
    <source>
        <strain evidence="3 4">NBRC 108638</strain>
    </source>
</reference>
<dbReference type="RefSeq" id="WP_173078663.1">
    <property type="nucleotide sequence ID" value="NZ_BAABJB010000004.1"/>
</dbReference>
<evidence type="ECO:0000313" key="3">
    <source>
        <dbReference type="EMBL" id="GFJ91619.1"/>
    </source>
</evidence>
<gene>
    <name evidence="3" type="ORF">Prum_052610</name>
</gene>
<organism evidence="3 4">
    <name type="scientific">Phytohabitans rumicis</name>
    <dbReference type="NCBI Taxonomy" id="1076125"/>
    <lineage>
        <taxon>Bacteria</taxon>
        <taxon>Bacillati</taxon>
        <taxon>Actinomycetota</taxon>
        <taxon>Actinomycetes</taxon>
        <taxon>Micromonosporales</taxon>
        <taxon>Micromonosporaceae</taxon>
    </lineage>
</organism>
<sequence length="262" mass="27974">MGNDLWTAAYRQSSLELFCLPHAGGAAAHFAGWARWLPEGVTVVPVDLPGHGRRRREPLITDLPALVAEVTGTIADATPADSGRADQVVLFGHSFGAVLAYEVARELHRAGRPPRLLLTAARNGPSAAQSHRPIHALPDAQLVVALHRLGGTPESVVRDPRLMRQFLPALRADLRIAELYARAPGDPLPCPVAAYVGRHDRMADGAGALAWERETAGRFDLTVLDAGHFLLEDPGFVAAVTGRLRAALAQDLQRTGQNSGSA</sequence>
<dbReference type="InterPro" id="IPR012223">
    <property type="entry name" value="TEII"/>
</dbReference>
<dbReference type="InterPro" id="IPR029058">
    <property type="entry name" value="AB_hydrolase_fold"/>
</dbReference>
<dbReference type="GO" id="GO:0008610">
    <property type="term" value="P:lipid biosynthetic process"/>
    <property type="evidence" value="ECO:0007669"/>
    <property type="project" value="TreeGrafter"/>
</dbReference>
<protein>
    <submittedName>
        <fullName evidence="3">Thioesterase</fullName>
    </submittedName>
</protein>
<comment type="similarity">
    <text evidence="1">Belongs to the thioesterase family.</text>
</comment>
<dbReference type="AlphaFoldDB" id="A0A6V8LAQ2"/>
<dbReference type="SUPFAM" id="SSF53474">
    <property type="entry name" value="alpha/beta-Hydrolases"/>
    <property type="match status" value="1"/>
</dbReference>
<evidence type="ECO:0000313" key="4">
    <source>
        <dbReference type="Proteomes" id="UP000482960"/>
    </source>
</evidence>
<feature type="domain" description="Thioesterase" evidence="2">
    <location>
        <begin position="17"/>
        <end position="232"/>
    </location>
</feature>
<name>A0A6V8LAQ2_9ACTN</name>
<proteinExistence type="inferred from homology"/>
<dbReference type="InterPro" id="IPR001031">
    <property type="entry name" value="Thioesterase"/>
</dbReference>
<dbReference type="Proteomes" id="UP000482960">
    <property type="component" value="Unassembled WGS sequence"/>
</dbReference>
<evidence type="ECO:0000259" key="2">
    <source>
        <dbReference type="Pfam" id="PF00975"/>
    </source>
</evidence>
<dbReference type="EMBL" id="BLPG01000001">
    <property type="protein sequence ID" value="GFJ91619.1"/>
    <property type="molecule type" value="Genomic_DNA"/>
</dbReference>
<keyword evidence="4" id="KW-1185">Reference proteome</keyword>
<dbReference type="PANTHER" id="PTHR11487:SF0">
    <property type="entry name" value="S-ACYL FATTY ACID SYNTHASE THIOESTERASE, MEDIUM CHAIN"/>
    <property type="match status" value="1"/>
</dbReference>
<accession>A0A6V8LAQ2</accession>
<reference evidence="3 4" key="2">
    <citation type="submission" date="2020-03" db="EMBL/GenBank/DDBJ databases">
        <authorList>
            <person name="Ichikawa N."/>
            <person name="Kimura A."/>
            <person name="Kitahashi Y."/>
            <person name="Uohara A."/>
        </authorList>
    </citation>
    <scope>NUCLEOTIDE SEQUENCE [LARGE SCALE GENOMIC DNA]</scope>
    <source>
        <strain evidence="3 4">NBRC 108638</strain>
    </source>
</reference>
<dbReference type="PANTHER" id="PTHR11487">
    <property type="entry name" value="THIOESTERASE"/>
    <property type="match status" value="1"/>
</dbReference>
<dbReference type="Pfam" id="PF00975">
    <property type="entry name" value="Thioesterase"/>
    <property type="match status" value="1"/>
</dbReference>
<comment type="caution">
    <text evidence="3">The sequence shown here is derived from an EMBL/GenBank/DDBJ whole genome shotgun (WGS) entry which is preliminary data.</text>
</comment>